<evidence type="ECO:0000256" key="3">
    <source>
        <dbReference type="ARBA" id="ARBA00022729"/>
    </source>
</evidence>
<dbReference type="GO" id="GO:0006508">
    <property type="term" value="P:proteolysis"/>
    <property type="evidence" value="ECO:0007669"/>
    <property type="project" value="UniProtKB-KW"/>
</dbReference>
<dbReference type="Gene3D" id="3.40.50.1820">
    <property type="entry name" value="alpha/beta hydrolase"/>
    <property type="match status" value="1"/>
</dbReference>
<feature type="chain" id="PRO_5015493835" evidence="6">
    <location>
        <begin position="24"/>
        <end position="235"/>
    </location>
</feature>
<dbReference type="AlphaFoldDB" id="A0A2T3ZUL6"/>
<evidence type="ECO:0000256" key="5">
    <source>
        <dbReference type="ARBA" id="ARBA00023180"/>
    </source>
</evidence>
<keyword evidence="4" id="KW-0378">Hydrolase</keyword>
<accession>A0A2T3ZUL6</accession>
<protein>
    <submittedName>
        <fullName evidence="7">Uncharacterized protein</fullName>
    </submittedName>
</protein>
<dbReference type="STRING" id="983964.A0A2T3ZUL6"/>
<comment type="similarity">
    <text evidence="1">Belongs to the peptidase S28 family.</text>
</comment>
<dbReference type="InterPro" id="IPR029058">
    <property type="entry name" value="AB_hydrolase_fold"/>
</dbReference>
<evidence type="ECO:0000256" key="2">
    <source>
        <dbReference type="ARBA" id="ARBA00022670"/>
    </source>
</evidence>
<keyword evidence="5" id="KW-0325">Glycoprotein</keyword>
<feature type="signal peptide" evidence="6">
    <location>
        <begin position="1"/>
        <end position="23"/>
    </location>
</feature>
<dbReference type="GO" id="GO:0070008">
    <property type="term" value="F:serine-type exopeptidase activity"/>
    <property type="evidence" value="ECO:0007669"/>
    <property type="project" value="InterPro"/>
</dbReference>
<dbReference type="Proteomes" id="UP000241690">
    <property type="component" value="Unassembled WGS sequence"/>
</dbReference>
<reference evidence="7 8" key="1">
    <citation type="submission" date="2016-07" db="EMBL/GenBank/DDBJ databases">
        <title>Multiple horizontal gene transfer events from other fungi enriched the ability of initially mycotrophic Trichoderma (Ascomycota) to feed on dead plant biomass.</title>
        <authorList>
            <consortium name="DOE Joint Genome Institute"/>
            <person name="Aerts A."/>
            <person name="Atanasova L."/>
            <person name="Chenthamara K."/>
            <person name="Zhang J."/>
            <person name="Grujic M."/>
            <person name="Henrissat B."/>
            <person name="Kuo A."/>
            <person name="Salamov A."/>
            <person name="Lipzen A."/>
            <person name="Labutti K."/>
            <person name="Barry K."/>
            <person name="Miao Y."/>
            <person name="Rahimi M.J."/>
            <person name="Shen Q."/>
            <person name="Grigoriev I.V."/>
            <person name="Kubicek C.P."/>
            <person name="Druzhinina I.S."/>
        </authorList>
    </citation>
    <scope>NUCLEOTIDE SEQUENCE [LARGE SCALE GENOMIC DNA]</scope>
    <source>
        <strain evidence="7 8">CBS 226.95</strain>
    </source>
</reference>
<evidence type="ECO:0000256" key="4">
    <source>
        <dbReference type="ARBA" id="ARBA00022801"/>
    </source>
</evidence>
<gene>
    <name evidence="7" type="ORF">M431DRAFT_10940</name>
</gene>
<evidence type="ECO:0000313" key="7">
    <source>
        <dbReference type="EMBL" id="PTB48498.1"/>
    </source>
</evidence>
<dbReference type="GO" id="GO:0008239">
    <property type="term" value="F:dipeptidyl-peptidase activity"/>
    <property type="evidence" value="ECO:0007669"/>
    <property type="project" value="TreeGrafter"/>
</dbReference>
<name>A0A2T3ZUL6_TRIHA</name>
<dbReference type="GeneID" id="36620269"/>
<dbReference type="PANTHER" id="PTHR11010:SF117">
    <property type="entry name" value="SERINE PROTEASE 16"/>
    <property type="match status" value="1"/>
</dbReference>
<dbReference type="Pfam" id="PF05577">
    <property type="entry name" value="Peptidase_S28"/>
    <property type="match status" value="1"/>
</dbReference>
<dbReference type="PANTHER" id="PTHR11010">
    <property type="entry name" value="PROTEASE S28 PRO-X CARBOXYPEPTIDASE-RELATED"/>
    <property type="match status" value="1"/>
</dbReference>
<feature type="non-terminal residue" evidence="7">
    <location>
        <position position="235"/>
    </location>
</feature>
<keyword evidence="8" id="KW-1185">Reference proteome</keyword>
<dbReference type="EMBL" id="KZ679699">
    <property type="protein sequence ID" value="PTB48498.1"/>
    <property type="molecule type" value="Genomic_DNA"/>
</dbReference>
<evidence type="ECO:0000313" key="8">
    <source>
        <dbReference type="Proteomes" id="UP000241690"/>
    </source>
</evidence>
<keyword evidence="3 6" id="KW-0732">Signal</keyword>
<organism evidence="7 8">
    <name type="scientific">Trichoderma harzianum CBS 226.95</name>
    <dbReference type="NCBI Taxonomy" id="983964"/>
    <lineage>
        <taxon>Eukaryota</taxon>
        <taxon>Fungi</taxon>
        <taxon>Dikarya</taxon>
        <taxon>Ascomycota</taxon>
        <taxon>Pezizomycotina</taxon>
        <taxon>Sordariomycetes</taxon>
        <taxon>Hypocreomycetidae</taxon>
        <taxon>Hypocreales</taxon>
        <taxon>Hypocreaceae</taxon>
        <taxon>Trichoderma</taxon>
    </lineage>
</organism>
<sequence length="235" mass="25522">MRLFTVECWLPALLGLQAIAVNAQSSASPNCTIKTQFFTQLVDHNSTTNGTFQQQYQIIKPHFKPGGPIFYYQQAETAKFACLERTIYPEWAQEVGGMVISLEHRFFGLSDASNATDPIEKYKSLILENVMLDAAVIGPLQQQCKKALRGADDTPATPAAVAAAAIAAIATPGVSGATLARRRARARNITDAKTRLDIANSLESMNTMLSVFFSERLKSLKGCSANNLPAVPARE</sequence>
<proteinExistence type="inferred from homology"/>
<keyword evidence="2" id="KW-0645">Protease</keyword>
<evidence type="ECO:0000256" key="6">
    <source>
        <dbReference type="SAM" id="SignalP"/>
    </source>
</evidence>
<dbReference type="InterPro" id="IPR008758">
    <property type="entry name" value="Peptidase_S28"/>
</dbReference>
<evidence type="ECO:0000256" key="1">
    <source>
        <dbReference type="ARBA" id="ARBA00011079"/>
    </source>
</evidence>
<dbReference type="RefSeq" id="XP_024768175.1">
    <property type="nucleotide sequence ID" value="XM_024911710.1"/>
</dbReference>